<protein>
    <submittedName>
        <fullName evidence="6">LysR family transcriptional regulator</fullName>
    </submittedName>
</protein>
<dbReference type="EMBL" id="CP028901">
    <property type="protein sequence ID" value="AWB33262.1"/>
    <property type="molecule type" value="Genomic_DNA"/>
</dbReference>
<evidence type="ECO:0000313" key="7">
    <source>
        <dbReference type="Proteomes" id="UP000244571"/>
    </source>
</evidence>
<evidence type="ECO:0000259" key="5">
    <source>
        <dbReference type="PROSITE" id="PS50931"/>
    </source>
</evidence>
<keyword evidence="7" id="KW-1185">Reference proteome</keyword>
<dbReference type="OrthoDB" id="9785974at2"/>
<dbReference type="Gene3D" id="3.40.190.290">
    <property type="match status" value="1"/>
</dbReference>
<dbReference type="GO" id="GO:0003677">
    <property type="term" value="F:DNA binding"/>
    <property type="evidence" value="ECO:0007669"/>
    <property type="project" value="UniProtKB-KW"/>
</dbReference>
<evidence type="ECO:0000256" key="3">
    <source>
        <dbReference type="ARBA" id="ARBA00023125"/>
    </source>
</evidence>
<name>A0A2R4XHF2_9BURK</name>
<dbReference type="GO" id="GO:0005829">
    <property type="term" value="C:cytosol"/>
    <property type="evidence" value="ECO:0007669"/>
    <property type="project" value="TreeGrafter"/>
</dbReference>
<dbReference type="KEGG" id="boz:DBV39_05575"/>
<dbReference type="PANTHER" id="PTHR30419">
    <property type="entry name" value="HTH-TYPE TRANSCRIPTIONAL REGULATOR YBHD"/>
    <property type="match status" value="1"/>
</dbReference>
<dbReference type="CDD" id="cd08421">
    <property type="entry name" value="PBP2_LTTR_like_1"/>
    <property type="match status" value="1"/>
</dbReference>
<dbReference type="RefSeq" id="WP_108620691.1">
    <property type="nucleotide sequence ID" value="NZ_CP028901.1"/>
</dbReference>
<keyword evidence="3" id="KW-0238">DNA-binding</keyword>
<dbReference type="InterPro" id="IPR036388">
    <property type="entry name" value="WH-like_DNA-bd_sf"/>
</dbReference>
<comment type="similarity">
    <text evidence="1">Belongs to the LysR transcriptional regulatory family.</text>
</comment>
<dbReference type="AlphaFoldDB" id="A0A2R4XHF2"/>
<gene>
    <name evidence="6" type="ORF">DBV39_05575</name>
</gene>
<dbReference type="GO" id="GO:0003700">
    <property type="term" value="F:DNA-binding transcription factor activity"/>
    <property type="evidence" value="ECO:0007669"/>
    <property type="project" value="InterPro"/>
</dbReference>
<dbReference type="InterPro" id="IPR036390">
    <property type="entry name" value="WH_DNA-bd_sf"/>
</dbReference>
<feature type="domain" description="HTH lysR-type" evidence="5">
    <location>
        <begin position="5"/>
        <end position="62"/>
    </location>
</feature>
<dbReference type="InterPro" id="IPR005119">
    <property type="entry name" value="LysR_subst-bd"/>
</dbReference>
<dbReference type="PANTHER" id="PTHR30419:SF2">
    <property type="entry name" value="LYSR FAMILY TRANSCRIPTIONAL REGULATOR"/>
    <property type="match status" value="1"/>
</dbReference>
<dbReference type="Pfam" id="PF00126">
    <property type="entry name" value="HTH_1"/>
    <property type="match status" value="1"/>
</dbReference>
<organism evidence="6 7">
    <name type="scientific">Orrella marina</name>
    <dbReference type="NCBI Taxonomy" id="2163011"/>
    <lineage>
        <taxon>Bacteria</taxon>
        <taxon>Pseudomonadati</taxon>
        <taxon>Pseudomonadota</taxon>
        <taxon>Betaproteobacteria</taxon>
        <taxon>Burkholderiales</taxon>
        <taxon>Alcaligenaceae</taxon>
        <taxon>Orrella</taxon>
    </lineage>
</organism>
<dbReference type="InterPro" id="IPR050950">
    <property type="entry name" value="HTH-type_LysR_regulators"/>
</dbReference>
<dbReference type="SUPFAM" id="SSF46785">
    <property type="entry name" value="Winged helix' DNA-binding domain"/>
    <property type="match status" value="1"/>
</dbReference>
<dbReference type="PROSITE" id="PS50931">
    <property type="entry name" value="HTH_LYSR"/>
    <property type="match status" value="1"/>
</dbReference>
<sequence>MASHFDLTDLQLIVNIGDASSLTRGAEKSHLSLPAASNRVKNLEEHFGTRLFNRNSQGVTLTPSGEAFLRHARKVLQQIDQLRGDIHEYSRGIKGQVRIFANTTAMTEFMPAVLSRYLASHEDVNVNLRERLSYLVAKGVADGSADIGIVAGQPAANGIEYLPYRKDRLILVTHPDHPLSELEEVSFADTLEYDYVGLSEWSAIHAFLLQAAENIGFPLKFRVEVASFEAVCRMIEARVGIGVVPERAARRYARNMDIRLVRISDGWAERKLHICVRDLEALPAFARDLVDLLLEDVPCEAQGQANSTSKQSKESL</sequence>
<dbReference type="FunFam" id="1.10.10.10:FF:000001">
    <property type="entry name" value="LysR family transcriptional regulator"/>
    <property type="match status" value="1"/>
</dbReference>
<dbReference type="Proteomes" id="UP000244571">
    <property type="component" value="Chromosome"/>
</dbReference>
<dbReference type="Gene3D" id="1.10.10.10">
    <property type="entry name" value="Winged helix-like DNA-binding domain superfamily/Winged helix DNA-binding domain"/>
    <property type="match status" value="1"/>
</dbReference>
<dbReference type="Pfam" id="PF03466">
    <property type="entry name" value="LysR_substrate"/>
    <property type="match status" value="1"/>
</dbReference>
<evidence type="ECO:0000313" key="6">
    <source>
        <dbReference type="EMBL" id="AWB33262.1"/>
    </source>
</evidence>
<evidence type="ECO:0000256" key="2">
    <source>
        <dbReference type="ARBA" id="ARBA00023015"/>
    </source>
</evidence>
<proteinExistence type="inferred from homology"/>
<keyword evidence="4" id="KW-0804">Transcription</keyword>
<evidence type="ECO:0000256" key="1">
    <source>
        <dbReference type="ARBA" id="ARBA00009437"/>
    </source>
</evidence>
<evidence type="ECO:0000256" key="4">
    <source>
        <dbReference type="ARBA" id="ARBA00023163"/>
    </source>
</evidence>
<accession>A0A2R4XHF2</accession>
<dbReference type="InterPro" id="IPR000847">
    <property type="entry name" value="LysR_HTH_N"/>
</dbReference>
<keyword evidence="2" id="KW-0805">Transcription regulation</keyword>
<reference evidence="6 7" key="1">
    <citation type="submission" date="2018-04" db="EMBL/GenBank/DDBJ databases">
        <title>Bordetella sp. HZ20 isolated from seawater.</title>
        <authorList>
            <person name="Sun C."/>
        </authorList>
    </citation>
    <scope>NUCLEOTIDE SEQUENCE [LARGE SCALE GENOMIC DNA]</scope>
    <source>
        <strain evidence="6 7">HZ20</strain>
    </source>
</reference>
<dbReference type="SUPFAM" id="SSF53850">
    <property type="entry name" value="Periplasmic binding protein-like II"/>
    <property type="match status" value="1"/>
</dbReference>